<feature type="region of interest" description="Disordered" evidence="1">
    <location>
        <begin position="212"/>
        <end position="266"/>
    </location>
</feature>
<keyword evidence="3" id="KW-1185">Reference proteome</keyword>
<evidence type="ECO:0000313" key="3">
    <source>
        <dbReference type="Proteomes" id="UP000054466"/>
    </source>
</evidence>
<organism evidence="2 3">
    <name type="scientific">Cladophialophora immunda</name>
    <dbReference type="NCBI Taxonomy" id="569365"/>
    <lineage>
        <taxon>Eukaryota</taxon>
        <taxon>Fungi</taxon>
        <taxon>Dikarya</taxon>
        <taxon>Ascomycota</taxon>
        <taxon>Pezizomycotina</taxon>
        <taxon>Eurotiomycetes</taxon>
        <taxon>Chaetothyriomycetidae</taxon>
        <taxon>Chaetothyriales</taxon>
        <taxon>Herpotrichiellaceae</taxon>
        <taxon>Cladophialophora</taxon>
    </lineage>
</organism>
<evidence type="ECO:0000313" key="2">
    <source>
        <dbReference type="EMBL" id="KIW34645.1"/>
    </source>
</evidence>
<dbReference type="VEuPathDB" id="FungiDB:PV07_01412"/>
<feature type="region of interest" description="Disordered" evidence="1">
    <location>
        <begin position="990"/>
        <end position="1013"/>
    </location>
</feature>
<feature type="compositionally biased region" description="Polar residues" evidence="1">
    <location>
        <begin position="256"/>
        <end position="266"/>
    </location>
</feature>
<evidence type="ECO:0000256" key="1">
    <source>
        <dbReference type="SAM" id="MobiDB-lite"/>
    </source>
</evidence>
<name>A0A0D2CXN3_9EURO</name>
<feature type="compositionally biased region" description="Polar residues" evidence="1">
    <location>
        <begin position="214"/>
        <end position="226"/>
    </location>
</feature>
<dbReference type="EMBL" id="KN847040">
    <property type="protein sequence ID" value="KIW34645.1"/>
    <property type="molecule type" value="Genomic_DNA"/>
</dbReference>
<proteinExistence type="predicted"/>
<dbReference type="RefSeq" id="XP_016254861.1">
    <property type="nucleotide sequence ID" value="XM_016387933.1"/>
</dbReference>
<evidence type="ECO:0008006" key="4">
    <source>
        <dbReference type="Google" id="ProtNLM"/>
    </source>
</evidence>
<dbReference type="AlphaFoldDB" id="A0A0D2CXN3"/>
<dbReference type="Proteomes" id="UP000054466">
    <property type="component" value="Unassembled WGS sequence"/>
</dbReference>
<dbReference type="HOGENOM" id="CLU_008751_1_0_1"/>
<gene>
    <name evidence="2" type="ORF">PV07_01412</name>
</gene>
<dbReference type="OrthoDB" id="4157426at2759"/>
<protein>
    <recommendedName>
        <fullName evidence="4">Fungal N-terminal domain-containing protein</fullName>
    </recommendedName>
</protein>
<accession>A0A0D2CXN3</accession>
<dbReference type="GeneID" id="27340606"/>
<reference evidence="2 3" key="1">
    <citation type="submission" date="2015-01" db="EMBL/GenBank/DDBJ databases">
        <title>The Genome Sequence of Cladophialophora immunda CBS83496.</title>
        <authorList>
            <consortium name="The Broad Institute Genomics Platform"/>
            <person name="Cuomo C."/>
            <person name="de Hoog S."/>
            <person name="Gorbushina A."/>
            <person name="Stielow B."/>
            <person name="Teixiera M."/>
            <person name="Abouelleil A."/>
            <person name="Chapman S.B."/>
            <person name="Priest M."/>
            <person name="Young S.K."/>
            <person name="Wortman J."/>
            <person name="Nusbaum C."/>
            <person name="Birren B."/>
        </authorList>
    </citation>
    <scope>NUCLEOTIDE SEQUENCE [LARGE SCALE GENOMIC DNA]</scope>
    <source>
        <strain evidence="2 3">CBS 83496</strain>
    </source>
</reference>
<sequence>MSDPFSAASSVIGVVSFGLTVCEGLISYFSAYKGQAQYLDNLTKRAENLRGCLGLLQHALPSWMVHFSHTAPQIEQHMTVCDASIEILSNKLSSFKQKQGPSLRRDKLQHVAQKAAFPFKKATIDELSDILDGLQDNLNTVLSIVGLEASSMLVKTQTVTNTKIDAVLSASGVMTAHIQNAGHDISSLRAEMSIMRNDLQAMRSILGPGVHTAIQRSDSPTPTARLQTLPPPELEGGQVQSQHLPEPNSPTRPCRQVSSRRPTSSATNILEVSPSLICLCRKAKTRWSTRAKTLFLEYLQVQEHEEDCPYYALTSKKRRLDIWLTYRPLMISRGFRCMASLVTGSAGISPNIDWIPIVSTGSSAAMPLFNEMKRKLTGDEDLGPLLDGVHAELMSLFAQRKVHPREVNERGQSLLDHVSRLVSGHMWSQEAHKVYPSFARFLYSLASLGAKANHAGFSEDLLHWDQKLRPQLGALTEDLAQREALEGQSSLGNHLRELSRYRQWHHVFETGPLSRAILRREPEEMIRILQRKSSFVGDFNDWGHSLLHLSCDWPLGLVILLKYGASSLVDRTDSYGLTPNNLLKESYSEIGSMVLIAAGTRFTEGFLEIVTYRGMFRRPSQELSDVAIEGLSYRRKQLQRLATLHLPQGEHSVVADTVKLLDENAAAVSSALEKSGIRAPEALFVPGSQTTLYHGRELGVRTAQKLYDTGFCDFDGRDSRGYTPLMGENWGYHGAHSFTYARWLCDRDANLLCQFPPCTSSNCHEGDEHQRPIALQTIHSAAFRIGEALFRGRWNSLDWEKSEQATLFLKLLLTIASSDVSDGCSCACSSQGCTPVLNILDKSSPNGARSYWFLRWLDLHLPYAFPRIFLKVLRLCTFDALGLTHTCCRHGCRRDEDWFSGPWWKSCPFSTPVDEEIHEIQEEEKHLISLLDSLMAEFTEQWLWPTSEWGVDDFISKVWRPRLRQVQSERARMSVEEQAQMRGLGIKMRFDEEDSWNQNEGDDGRYAEDDPDQNLKLNWEEPDEAEDDAETAAMETERKERELEEIRAFFTDVEVAEILKEAARVNGLEDYDVWFRIIGKPDPRRE</sequence>